<organism evidence="2 3">
    <name type="scientific">Liparis tanakae</name>
    <name type="common">Tanaka's snailfish</name>
    <dbReference type="NCBI Taxonomy" id="230148"/>
    <lineage>
        <taxon>Eukaryota</taxon>
        <taxon>Metazoa</taxon>
        <taxon>Chordata</taxon>
        <taxon>Craniata</taxon>
        <taxon>Vertebrata</taxon>
        <taxon>Euteleostomi</taxon>
        <taxon>Actinopterygii</taxon>
        <taxon>Neopterygii</taxon>
        <taxon>Teleostei</taxon>
        <taxon>Neoteleostei</taxon>
        <taxon>Acanthomorphata</taxon>
        <taxon>Eupercaria</taxon>
        <taxon>Perciformes</taxon>
        <taxon>Cottioidei</taxon>
        <taxon>Cottales</taxon>
        <taxon>Liparidae</taxon>
        <taxon>Liparis</taxon>
    </lineage>
</organism>
<dbReference type="EMBL" id="SRLO01016294">
    <property type="protein sequence ID" value="TNN24144.1"/>
    <property type="molecule type" value="Genomic_DNA"/>
</dbReference>
<protein>
    <submittedName>
        <fullName evidence="2">Uncharacterized protein</fullName>
    </submittedName>
</protein>
<proteinExistence type="predicted"/>
<evidence type="ECO:0000256" key="1">
    <source>
        <dbReference type="SAM" id="MobiDB-lite"/>
    </source>
</evidence>
<reference evidence="2 3" key="1">
    <citation type="submission" date="2019-03" db="EMBL/GenBank/DDBJ databases">
        <title>First draft genome of Liparis tanakae, snailfish: a comprehensive survey of snailfish specific genes.</title>
        <authorList>
            <person name="Kim W."/>
            <person name="Song I."/>
            <person name="Jeong J.-H."/>
            <person name="Kim D."/>
            <person name="Kim S."/>
            <person name="Ryu S."/>
            <person name="Song J.Y."/>
            <person name="Lee S.K."/>
        </authorList>
    </citation>
    <scope>NUCLEOTIDE SEQUENCE [LARGE SCALE GENOMIC DNA]</scope>
    <source>
        <tissue evidence="2">Muscle</tissue>
    </source>
</reference>
<keyword evidence="3" id="KW-1185">Reference proteome</keyword>
<accession>A0A4Z2E6B3</accession>
<dbReference type="AlphaFoldDB" id="A0A4Z2E6B3"/>
<sequence>MSVPVAPRGRDGFGVSPWQQAVRRATCCMTTKLLEETRHAASRCVWFWTRRPVGSGQTGSGRRRADGGPTPVRPGQRRSGRVGSGRRTKHLGGDSIS</sequence>
<dbReference type="Proteomes" id="UP000314294">
    <property type="component" value="Unassembled WGS sequence"/>
</dbReference>
<name>A0A4Z2E6B3_9TELE</name>
<gene>
    <name evidence="2" type="ORF">EYF80_065733</name>
</gene>
<feature type="region of interest" description="Disordered" evidence="1">
    <location>
        <begin position="51"/>
        <end position="97"/>
    </location>
</feature>
<feature type="compositionally biased region" description="Basic residues" evidence="1">
    <location>
        <begin position="75"/>
        <end position="90"/>
    </location>
</feature>
<evidence type="ECO:0000313" key="2">
    <source>
        <dbReference type="EMBL" id="TNN24144.1"/>
    </source>
</evidence>
<evidence type="ECO:0000313" key="3">
    <source>
        <dbReference type="Proteomes" id="UP000314294"/>
    </source>
</evidence>
<comment type="caution">
    <text evidence="2">The sequence shown here is derived from an EMBL/GenBank/DDBJ whole genome shotgun (WGS) entry which is preliminary data.</text>
</comment>